<gene>
    <name evidence="2" type="ORF">Ae201684_011683</name>
</gene>
<reference evidence="2 3" key="1">
    <citation type="submission" date="2019-07" db="EMBL/GenBank/DDBJ databases">
        <title>Genomics analysis of Aphanomyces spp. identifies a new class of oomycete effector associated with host adaptation.</title>
        <authorList>
            <person name="Gaulin E."/>
        </authorList>
    </citation>
    <scope>NUCLEOTIDE SEQUENCE [LARGE SCALE GENOMIC DNA]</scope>
    <source>
        <strain evidence="2 3">ATCC 201684</strain>
    </source>
</reference>
<dbReference type="Pfam" id="PF12146">
    <property type="entry name" value="Hydrolase_4"/>
    <property type="match status" value="2"/>
</dbReference>
<dbReference type="VEuPathDB" id="FungiDB:AeMF1_009598"/>
<dbReference type="AlphaFoldDB" id="A0A6G0WUG9"/>
<accession>A0A6G0WUG9</accession>
<keyword evidence="3" id="KW-1185">Reference proteome</keyword>
<protein>
    <recommendedName>
        <fullName evidence="1">Serine aminopeptidase S33 domain-containing protein</fullName>
    </recommendedName>
</protein>
<comment type="caution">
    <text evidence="2">The sequence shown here is derived from an EMBL/GenBank/DDBJ whole genome shotgun (WGS) entry which is preliminary data.</text>
</comment>
<dbReference type="Gene3D" id="3.40.50.1820">
    <property type="entry name" value="alpha/beta hydrolase"/>
    <property type="match status" value="2"/>
</dbReference>
<evidence type="ECO:0000259" key="1">
    <source>
        <dbReference type="Pfam" id="PF12146"/>
    </source>
</evidence>
<dbReference type="PANTHER" id="PTHR11614">
    <property type="entry name" value="PHOSPHOLIPASE-RELATED"/>
    <property type="match status" value="1"/>
</dbReference>
<name>A0A6G0WUG9_9STRA</name>
<dbReference type="InterPro" id="IPR029058">
    <property type="entry name" value="AB_hydrolase_fold"/>
</dbReference>
<evidence type="ECO:0000313" key="2">
    <source>
        <dbReference type="EMBL" id="KAF0731141.1"/>
    </source>
</evidence>
<dbReference type="InterPro" id="IPR022742">
    <property type="entry name" value="Hydrolase_4"/>
</dbReference>
<dbReference type="EMBL" id="VJMJ01000147">
    <property type="protein sequence ID" value="KAF0731141.1"/>
    <property type="molecule type" value="Genomic_DNA"/>
</dbReference>
<organism evidence="2 3">
    <name type="scientific">Aphanomyces euteiches</name>
    <dbReference type="NCBI Taxonomy" id="100861"/>
    <lineage>
        <taxon>Eukaryota</taxon>
        <taxon>Sar</taxon>
        <taxon>Stramenopiles</taxon>
        <taxon>Oomycota</taxon>
        <taxon>Saprolegniomycetes</taxon>
        <taxon>Saprolegniales</taxon>
        <taxon>Verrucalvaceae</taxon>
        <taxon>Aphanomyces</taxon>
    </lineage>
</organism>
<sequence length="271" mass="30437">MTASETTGAFKNKRNQTLYYQRHFPKTEVALGLVVFLHGLGEYSARYKELLEFLRDAKWVVYAYDFVGHGQSEGEQMYFDRFENLVEDTGVFMEFARSDMNSTFQGSIADKCILIGNSLGGLSYSRSACVPQTLALSIQSVIVSILSATFPQWRIIPGGDRNNLTSDQTILDAMDDDPYLNKLPTSCRVAQELLDAFSSTSLRRQDVHVPVLVLLGSDEKMVSTASIRDYVDGIASQDKKLLVLDGFGHLMLLKPDRQQVFDAVVVWLDRH</sequence>
<feature type="domain" description="Serine aminopeptidase S33" evidence="1">
    <location>
        <begin position="32"/>
        <end position="123"/>
    </location>
</feature>
<dbReference type="InterPro" id="IPR051044">
    <property type="entry name" value="MAG_DAG_Lipase"/>
</dbReference>
<proteinExistence type="predicted"/>
<dbReference type="SUPFAM" id="SSF53474">
    <property type="entry name" value="alpha/beta-Hydrolases"/>
    <property type="match status" value="1"/>
</dbReference>
<evidence type="ECO:0000313" key="3">
    <source>
        <dbReference type="Proteomes" id="UP000481153"/>
    </source>
</evidence>
<dbReference type="Proteomes" id="UP000481153">
    <property type="component" value="Unassembled WGS sequence"/>
</dbReference>
<feature type="domain" description="Serine aminopeptidase S33" evidence="1">
    <location>
        <begin position="135"/>
        <end position="253"/>
    </location>
</feature>